<organism evidence="4 5">
    <name type="scientific">Moheibacter stercoris</name>
    <dbReference type="NCBI Taxonomy" id="1628251"/>
    <lineage>
        <taxon>Bacteria</taxon>
        <taxon>Pseudomonadati</taxon>
        <taxon>Bacteroidota</taxon>
        <taxon>Flavobacteriia</taxon>
        <taxon>Flavobacteriales</taxon>
        <taxon>Weeksellaceae</taxon>
        <taxon>Moheibacter</taxon>
    </lineage>
</organism>
<evidence type="ECO:0000259" key="3">
    <source>
        <dbReference type="Pfam" id="PF18962"/>
    </source>
</evidence>
<dbReference type="RefSeq" id="WP_354507446.1">
    <property type="nucleotide sequence ID" value="NZ_JBEPMO010000003.1"/>
</dbReference>
<sequence>MKMILFPLILSFTFFLGNAQETVKISFESSEGYTIGSLNNQNEWVVYGPSTDHTEVVDELASDGEQLALLIGNEDVEFKGFSKEIAPLQNGSVKMNVRIYEELGSEILFDLLDVELDTNLSINFGMDGTIWTGMGGMLTQIEDLTYEANQWYSIEFKIDAEAGKIQLYLEDEMLDEFDAPENFEINQLDNYMLDLGFGFYVDNIEITYLPILNTQELDKVDVQVFPNPATDFITIQSIQKIENIQILDLNGRLLAKSYSSKIDVRSLAKGTYLLWYELNGKKVSTKFLKK</sequence>
<feature type="signal peptide" evidence="2">
    <location>
        <begin position="1"/>
        <end position="19"/>
    </location>
</feature>
<keyword evidence="1 2" id="KW-0732">Signal</keyword>
<evidence type="ECO:0000256" key="2">
    <source>
        <dbReference type="SAM" id="SignalP"/>
    </source>
</evidence>
<feature type="domain" description="Secretion system C-terminal sorting" evidence="3">
    <location>
        <begin position="224"/>
        <end position="287"/>
    </location>
</feature>
<name>A0ABV2LSB6_9FLAO</name>
<feature type="chain" id="PRO_5047104512" description="Secretion system C-terminal sorting domain-containing protein" evidence="2">
    <location>
        <begin position="20"/>
        <end position="290"/>
    </location>
</feature>
<protein>
    <recommendedName>
        <fullName evidence="3">Secretion system C-terminal sorting domain-containing protein</fullName>
    </recommendedName>
</protein>
<gene>
    <name evidence="4" type="ORF">ABID46_000878</name>
</gene>
<comment type="caution">
    <text evidence="4">The sequence shown here is derived from an EMBL/GenBank/DDBJ whole genome shotgun (WGS) entry which is preliminary data.</text>
</comment>
<accession>A0ABV2LSB6</accession>
<dbReference type="Pfam" id="PF18962">
    <property type="entry name" value="Por_Secre_tail"/>
    <property type="match status" value="1"/>
</dbReference>
<evidence type="ECO:0000256" key="1">
    <source>
        <dbReference type="ARBA" id="ARBA00022729"/>
    </source>
</evidence>
<evidence type="ECO:0000313" key="5">
    <source>
        <dbReference type="Proteomes" id="UP001549146"/>
    </source>
</evidence>
<reference evidence="4 5" key="1">
    <citation type="submission" date="2024-06" db="EMBL/GenBank/DDBJ databases">
        <title>Genomic Encyclopedia of Type Strains, Phase IV (KMG-IV): sequencing the most valuable type-strain genomes for metagenomic binning, comparative biology and taxonomic classification.</title>
        <authorList>
            <person name="Goeker M."/>
        </authorList>
    </citation>
    <scope>NUCLEOTIDE SEQUENCE [LARGE SCALE GENOMIC DNA]</scope>
    <source>
        <strain evidence="4 5">DSM 29388</strain>
    </source>
</reference>
<dbReference type="NCBIfam" id="TIGR04183">
    <property type="entry name" value="Por_Secre_tail"/>
    <property type="match status" value="1"/>
</dbReference>
<dbReference type="InterPro" id="IPR026444">
    <property type="entry name" value="Secre_tail"/>
</dbReference>
<evidence type="ECO:0000313" key="4">
    <source>
        <dbReference type="EMBL" id="MET3731311.1"/>
    </source>
</evidence>
<keyword evidence="5" id="KW-1185">Reference proteome</keyword>
<proteinExistence type="predicted"/>
<dbReference type="EMBL" id="JBEPMO010000003">
    <property type="protein sequence ID" value="MET3731311.1"/>
    <property type="molecule type" value="Genomic_DNA"/>
</dbReference>
<dbReference type="Proteomes" id="UP001549146">
    <property type="component" value="Unassembled WGS sequence"/>
</dbReference>